<gene>
    <name evidence="2" type="ORF">H920_08831</name>
</gene>
<sequence>MLNFGDNINLVEPTKNKESRILLAPLYAELWGPALTAAEECDTALYTKPYRKPQGSLSLDPFVLGHSDSQK</sequence>
<evidence type="ECO:0000256" key="1">
    <source>
        <dbReference type="SAM" id="MobiDB-lite"/>
    </source>
</evidence>
<reference evidence="2 3" key="1">
    <citation type="submission" date="2013-11" db="EMBL/GenBank/DDBJ databases">
        <title>The Damaraland mole rat (Fukomys damarensis) genome and evolution of African mole rats.</title>
        <authorList>
            <person name="Gladyshev V.N."/>
            <person name="Fang X."/>
        </authorList>
    </citation>
    <scope>NUCLEOTIDE SEQUENCE [LARGE SCALE GENOMIC DNA]</scope>
    <source>
        <tissue evidence="2">Liver</tissue>
    </source>
</reference>
<proteinExistence type="predicted"/>
<name>A0A091E3P9_FUKDA</name>
<organism evidence="2 3">
    <name type="scientific">Fukomys damarensis</name>
    <name type="common">Damaraland mole rat</name>
    <name type="synonym">Cryptomys damarensis</name>
    <dbReference type="NCBI Taxonomy" id="885580"/>
    <lineage>
        <taxon>Eukaryota</taxon>
        <taxon>Metazoa</taxon>
        <taxon>Chordata</taxon>
        <taxon>Craniata</taxon>
        <taxon>Vertebrata</taxon>
        <taxon>Euteleostomi</taxon>
        <taxon>Mammalia</taxon>
        <taxon>Eutheria</taxon>
        <taxon>Euarchontoglires</taxon>
        <taxon>Glires</taxon>
        <taxon>Rodentia</taxon>
        <taxon>Hystricomorpha</taxon>
        <taxon>Bathyergidae</taxon>
        <taxon>Fukomys</taxon>
    </lineage>
</organism>
<feature type="region of interest" description="Disordered" evidence="1">
    <location>
        <begin position="50"/>
        <end position="71"/>
    </location>
</feature>
<accession>A0A091E3P9</accession>
<dbReference type="AlphaFoldDB" id="A0A091E3P9"/>
<evidence type="ECO:0000313" key="2">
    <source>
        <dbReference type="EMBL" id="KFO29676.1"/>
    </source>
</evidence>
<protein>
    <submittedName>
        <fullName evidence="2">Uncharacterized protein</fullName>
    </submittedName>
</protein>
<keyword evidence="3" id="KW-1185">Reference proteome</keyword>
<dbReference type="EMBL" id="KN122569">
    <property type="protein sequence ID" value="KFO29676.1"/>
    <property type="molecule type" value="Genomic_DNA"/>
</dbReference>
<dbReference type="Proteomes" id="UP000028990">
    <property type="component" value="Unassembled WGS sequence"/>
</dbReference>
<evidence type="ECO:0000313" key="3">
    <source>
        <dbReference type="Proteomes" id="UP000028990"/>
    </source>
</evidence>